<feature type="compositionally biased region" description="Polar residues" evidence="1">
    <location>
        <begin position="125"/>
        <end position="134"/>
    </location>
</feature>
<dbReference type="GeneID" id="105269180"/>
<reference evidence="3" key="1">
    <citation type="submission" date="2025-08" db="UniProtKB">
        <authorList>
            <consortium name="RefSeq"/>
        </authorList>
    </citation>
    <scope>IDENTIFICATION</scope>
    <source>
        <strain evidence="3">USDA-PBARC FA_bdor</strain>
        <tissue evidence="3">Whole organism</tissue>
    </source>
</reference>
<name>A0A9R1TE92_9HYME</name>
<evidence type="ECO:0000313" key="2">
    <source>
        <dbReference type="Proteomes" id="UP000694866"/>
    </source>
</evidence>
<dbReference type="OrthoDB" id="8192147at2759"/>
<sequence length="312" mass="34917">MGSSRQPDHLLGNGMSFPQWMRGKVDSRFDFDQGTFSPPSHDDSFLCIRYAKSNNSTQQQEGFRPINQVLNDPKPVNDEKSLPSSGINKISDIKEIDFSKHPLPCQPFVPASKERQRSKYEFLQKSPQTKSQGTDDGFHGEPARCGKSIVNVATRMMLGTLNKKSEQHVNSKMEKNEILIRKGSQSLPVTPIASPTSSPEGSPKSRRRAQGNRYFTGSFIPDRDKYQGGWLLSSILSQSREIVGNKIEEEDEVADVVPPKTLSRKKSISSQNLSYLGKEDTTPKTSITQATVTFQAKPSELREMNFWSPTSM</sequence>
<feature type="region of interest" description="Disordered" evidence="1">
    <location>
        <begin position="56"/>
        <end position="87"/>
    </location>
</feature>
<dbReference type="Proteomes" id="UP000694866">
    <property type="component" value="Unplaced"/>
</dbReference>
<accession>A0A9R1TE92</accession>
<proteinExistence type="predicted"/>
<organism evidence="2 3">
    <name type="scientific">Fopius arisanus</name>
    <dbReference type="NCBI Taxonomy" id="64838"/>
    <lineage>
        <taxon>Eukaryota</taxon>
        <taxon>Metazoa</taxon>
        <taxon>Ecdysozoa</taxon>
        <taxon>Arthropoda</taxon>
        <taxon>Hexapoda</taxon>
        <taxon>Insecta</taxon>
        <taxon>Pterygota</taxon>
        <taxon>Neoptera</taxon>
        <taxon>Endopterygota</taxon>
        <taxon>Hymenoptera</taxon>
        <taxon>Apocrita</taxon>
        <taxon>Ichneumonoidea</taxon>
        <taxon>Braconidae</taxon>
        <taxon>Opiinae</taxon>
        <taxon>Fopius</taxon>
    </lineage>
</organism>
<gene>
    <name evidence="3" type="primary">LOC105269180</name>
</gene>
<dbReference type="AlphaFoldDB" id="A0A9R1TE92"/>
<dbReference type="KEGG" id="fas:105269180"/>
<feature type="region of interest" description="Disordered" evidence="1">
    <location>
        <begin position="123"/>
        <end position="143"/>
    </location>
</feature>
<feature type="compositionally biased region" description="Polar residues" evidence="1">
    <location>
        <begin position="183"/>
        <end position="200"/>
    </location>
</feature>
<evidence type="ECO:0000256" key="1">
    <source>
        <dbReference type="SAM" id="MobiDB-lite"/>
    </source>
</evidence>
<protein>
    <submittedName>
        <fullName evidence="3">Uncharacterized protein</fullName>
    </submittedName>
</protein>
<evidence type="ECO:0000313" key="3">
    <source>
        <dbReference type="RefSeq" id="XP_011307521.1"/>
    </source>
</evidence>
<keyword evidence="2" id="KW-1185">Reference proteome</keyword>
<feature type="region of interest" description="Disordered" evidence="1">
    <location>
        <begin position="180"/>
        <end position="211"/>
    </location>
</feature>
<dbReference type="RefSeq" id="XP_011307521.1">
    <property type="nucleotide sequence ID" value="XM_011309219.1"/>
</dbReference>